<dbReference type="InterPro" id="IPR018712">
    <property type="entry name" value="Tle1-like_cat"/>
</dbReference>
<dbReference type="PANTHER" id="PTHR33840:SF2">
    <property type="entry name" value="TLE1 PHOSPHOLIPASE DOMAIN-CONTAINING PROTEIN"/>
    <property type="match status" value="1"/>
</dbReference>
<feature type="domain" description="T6SS Phospholipase effector Tle1-like catalytic" evidence="1">
    <location>
        <begin position="17"/>
        <end position="313"/>
    </location>
</feature>
<dbReference type="OrthoDB" id="3162439at2759"/>
<dbReference type="AlphaFoldDB" id="A0A117DVN1"/>
<sequence length="500" mass="57968">MSLDPCNCLCPPDRPTRELVLCFDGTGNTFRVDGGDSNILKIFRMLDRKKENRYCYYQPGIGEDIRPGTFANAAVRPFSNIAPNAIIDEALATSFAQHVIYGYRFLARRWIPGSHIYLFGFSRGAYTARFLNEMLDFIGLISADNEEIMPLVWEAFTSYKFANSGKESEQAEYFLRMCRDTMCRSVGRVHFLGLFDTVNSVAKFNIYDDHRDMRIQPKPRIMRHAVSIDERRIKFQPVLFEKLRAHGRIGRVSTWAERADVEFWGSDLTASPETEFEEVYFSGDHSDVGGGWPRELGRDYVASQIPLMWMVEESIEAGLTYEPEQLHKLGCFDFRRQEHSNPEVIHQAERAILHDSLHYDSGKTLETLFWRVLECLPIKRPKVAPDGRVQSTRWHVGGLRRPLPQGAKLHYSVIERLKRDPDYRPYNLGVGNMAEVDEVIEGWRHIVHDKDSGHDKEIEEAEEVPGDERTRRRRTLCEYYVWKREAVDGRPRTRRSDLCC</sequence>
<dbReference type="EMBL" id="BCMY01000001">
    <property type="protein sequence ID" value="GAQ35198.1"/>
    <property type="molecule type" value="Genomic_DNA"/>
</dbReference>
<reference evidence="3" key="1">
    <citation type="journal article" date="2016" name="Genome Announc.">
        <title>Draft genome sequence of Aspergillus niger strain An76.</title>
        <authorList>
            <person name="Gong W."/>
            <person name="Cheng Z."/>
            <person name="Zhang H."/>
            <person name="Liu L."/>
            <person name="Gao P."/>
            <person name="Wang L."/>
        </authorList>
    </citation>
    <scope>NUCLEOTIDE SEQUENCE [LARGE SCALE GENOMIC DNA]</scope>
    <source>
        <strain evidence="3">An76</strain>
    </source>
</reference>
<name>A0A117DVN1_ASPNG</name>
<protein>
    <submittedName>
        <fullName evidence="2">Sporulation associated protein</fullName>
    </submittedName>
</protein>
<dbReference type="VEuPathDB" id="FungiDB:M747DRAFT_320349"/>
<evidence type="ECO:0000259" key="1">
    <source>
        <dbReference type="Pfam" id="PF09994"/>
    </source>
</evidence>
<dbReference type="InterPro" id="IPR029058">
    <property type="entry name" value="AB_hydrolase_fold"/>
</dbReference>
<evidence type="ECO:0000313" key="2">
    <source>
        <dbReference type="EMBL" id="GAQ35198.1"/>
    </source>
</evidence>
<organism evidence="2 3">
    <name type="scientific">Aspergillus niger</name>
    <dbReference type="NCBI Taxonomy" id="5061"/>
    <lineage>
        <taxon>Eukaryota</taxon>
        <taxon>Fungi</taxon>
        <taxon>Dikarya</taxon>
        <taxon>Ascomycota</taxon>
        <taxon>Pezizomycotina</taxon>
        <taxon>Eurotiomycetes</taxon>
        <taxon>Eurotiomycetidae</taxon>
        <taxon>Eurotiales</taxon>
        <taxon>Aspergillaceae</taxon>
        <taxon>Aspergillus</taxon>
        <taxon>Aspergillus subgen. Circumdati</taxon>
    </lineage>
</organism>
<dbReference type="PANTHER" id="PTHR33840">
    <property type="match status" value="1"/>
</dbReference>
<gene>
    <name evidence="2" type="ORF">ABL_01099</name>
</gene>
<dbReference type="VEuPathDB" id="FungiDB:ASPNIDRAFT2_1088443"/>
<accession>A0A117DVN1</accession>
<dbReference type="Proteomes" id="UP000068243">
    <property type="component" value="Unassembled WGS sequence"/>
</dbReference>
<dbReference type="SUPFAM" id="SSF53474">
    <property type="entry name" value="alpha/beta-Hydrolases"/>
    <property type="match status" value="1"/>
</dbReference>
<dbReference type="Pfam" id="PF09994">
    <property type="entry name" value="T6SS_Tle1-like_cat"/>
    <property type="match status" value="1"/>
</dbReference>
<dbReference type="OMA" id="VAYYHPG"/>
<dbReference type="VEuPathDB" id="FungiDB:An02g00780"/>
<dbReference type="VEuPathDB" id="FungiDB:ATCC64974_59610"/>
<evidence type="ECO:0000313" key="3">
    <source>
        <dbReference type="Proteomes" id="UP000068243"/>
    </source>
</evidence>
<comment type="caution">
    <text evidence="2">The sequence shown here is derived from an EMBL/GenBank/DDBJ whole genome shotgun (WGS) entry which is preliminary data.</text>
</comment>
<proteinExistence type="predicted"/>